<name>G4QMK3_GLANF</name>
<protein>
    <recommendedName>
        <fullName evidence="4">Cytochrome C</fullName>
    </recommendedName>
</protein>
<evidence type="ECO:0000313" key="3">
    <source>
        <dbReference type="Proteomes" id="UP000009282"/>
    </source>
</evidence>
<feature type="chain" id="PRO_5003467711" description="Cytochrome C" evidence="1">
    <location>
        <begin position="19"/>
        <end position="140"/>
    </location>
</feature>
<dbReference type="Proteomes" id="UP000009282">
    <property type="component" value="Chromosome"/>
</dbReference>
<dbReference type="GO" id="GO:0005506">
    <property type="term" value="F:iron ion binding"/>
    <property type="evidence" value="ECO:0007669"/>
    <property type="project" value="InterPro"/>
</dbReference>
<dbReference type="EMBL" id="CP003060">
    <property type="protein sequence ID" value="AEP30955.1"/>
    <property type="molecule type" value="Genomic_DNA"/>
</dbReference>
<dbReference type="AlphaFoldDB" id="G4QMK3"/>
<dbReference type="SUPFAM" id="SSF47175">
    <property type="entry name" value="Cytochromes"/>
    <property type="match status" value="1"/>
</dbReference>
<dbReference type="KEGG" id="gni:GNIT_2858"/>
<dbReference type="GO" id="GO:0020037">
    <property type="term" value="F:heme binding"/>
    <property type="evidence" value="ECO:0007669"/>
    <property type="project" value="InterPro"/>
</dbReference>
<dbReference type="RefSeq" id="WP_014109828.1">
    <property type="nucleotide sequence ID" value="NC_016041.1"/>
</dbReference>
<gene>
    <name evidence="2" type="ordered locus">GNIT_2858</name>
</gene>
<feature type="signal peptide" evidence="1">
    <location>
        <begin position="1"/>
        <end position="18"/>
    </location>
</feature>
<evidence type="ECO:0000313" key="2">
    <source>
        <dbReference type="EMBL" id="AEP30955.1"/>
    </source>
</evidence>
<accession>G4QMK3</accession>
<dbReference type="GO" id="GO:0009055">
    <property type="term" value="F:electron transfer activity"/>
    <property type="evidence" value="ECO:0007669"/>
    <property type="project" value="InterPro"/>
</dbReference>
<organism evidence="2 3">
    <name type="scientific">Glaciecola nitratireducens (strain JCM 12485 / KCTC 12276 / FR1064)</name>
    <dbReference type="NCBI Taxonomy" id="1085623"/>
    <lineage>
        <taxon>Bacteria</taxon>
        <taxon>Pseudomonadati</taxon>
        <taxon>Pseudomonadota</taxon>
        <taxon>Gammaproteobacteria</taxon>
        <taxon>Alteromonadales</taxon>
        <taxon>Alteromonadaceae</taxon>
        <taxon>Brumicola</taxon>
    </lineage>
</organism>
<reference evidence="2 3" key="1">
    <citation type="journal article" date="2011" name="J. Bacteriol.">
        <title>Complete genome sequence of seawater bacterium Glaciecola nitratireducens FR1064T.</title>
        <authorList>
            <person name="Bian F."/>
            <person name="Qin Q.L."/>
            <person name="Xie B.B."/>
            <person name="Shu Y.L."/>
            <person name="Zhang X.Y."/>
            <person name="Yu Y."/>
            <person name="Chen B."/>
            <person name="Chen X.L."/>
            <person name="Zhou B.C."/>
            <person name="Zhang Y.Z."/>
        </authorList>
    </citation>
    <scope>NUCLEOTIDE SEQUENCE [LARGE SCALE GENOMIC DNA]</scope>
    <source>
        <strain evidence="3">JCM 12485 / KCTC 12276 / FR1064</strain>
    </source>
</reference>
<dbReference type="Gene3D" id="1.20.120.10">
    <property type="entry name" value="Cytochrome c/b562"/>
    <property type="match status" value="1"/>
</dbReference>
<keyword evidence="3" id="KW-1185">Reference proteome</keyword>
<dbReference type="STRING" id="1085623.GNIT_2858"/>
<keyword evidence="1" id="KW-0732">Signal</keyword>
<proteinExistence type="predicted"/>
<dbReference type="eggNOG" id="ENOG5032UZF">
    <property type="taxonomic scope" value="Bacteria"/>
</dbReference>
<evidence type="ECO:0008006" key="4">
    <source>
        <dbReference type="Google" id="ProtNLM"/>
    </source>
</evidence>
<evidence type="ECO:0000256" key="1">
    <source>
        <dbReference type="SAM" id="SignalP"/>
    </source>
</evidence>
<dbReference type="GO" id="GO:0022900">
    <property type="term" value="P:electron transport chain"/>
    <property type="evidence" value="ECO:0007669"/>
    <property type="project" value="InterPro"/>
</dbReference>
<sequence length="140" mass="15734">MKAKLVIGLLLVSSAALASDENIASTDARTPINLNVQQKDFVLERMRRMLETLTGIQQSLVQGSPEKVDNLVSLLFEYTRENHPDGLHDSMPVGFQQMSKQMNSQWKALAKENTDAVLIQKEIVTIMSTCNACHRSYRIE</sequence>
<dbReference type="HOGENOM" id="CLU_1832320_0_0_6"/>
<dbReference type="OrthoDB" id="1150802at2"/>
<dbReference type="InterPro" id="IPR010980">
    <property type="entry name" value="Cyt_c/b562"/>
</dbReference>